<dbReference type="InterPro" id="IPR017441">
    <property type="entry name" value="Protein_kinase_ATP_BS"/>
</dbReference>
<evidence type="ECO:0000313" key="9">
    <source>
        <dbReference type="Proteomes" id="UP000316921"/>
    </source>
</evidence>
<feature type="region of interest" description="Disordered" evidence="6">
    <location>
        <begin position="1"/>
        <end position="69"/>
    </location>
</feature>
<reference evidence="8 9" key="1">
    <citation type="submission" date="2019-02" db="EMBL/GenBank/DDBJ databases">
        <title>Deep-cultivation of Planctomycetes and their phenomic and genomic characterization uncovers novel biology.</title>
        <authorList>
            <person name="Wiegand S."/>
            <person name="Jogler M."/>
            <person name="Boedeker C."/>
            <person name="Pinto D."/>
            <person name="Vollmers J."/>
            <person name="Rivas-Marin E."/>
            <person name="Kohn T."/>
            <person name="Peeters S.H."/>
            <person name="Heuer A."/>
            <person name="Rast P."/>
            <person name="Oberbeckmann S."/>
            <person name="Bunk B."/>
            <person name="Jeske O."/>
            <person name="Meyerdierks A."/>
            <person name="Storesund J.E."/>
            <person name="Kallscheuer N."/>
            <person name="Luecker S."/>
            <person name="Lage O.M."/>
            <person name="Pohl T."/>
            <person name="Merkel B.J."/>
            <person name="Hornburger P."/>
            <person name="Mueller R.-W."/>
            <person name="Bruemmer F."/>
            <person name="Labrenz M."/>
            <person name="Spormann A.M."/>
            <person name="Op den Camp H."/>
            <person name="Overmann J."/>
            <person name="Amann R."/>
            <person name="Jetten M.S.M."/>
            <person name="Mascher T."/>
            <person name="Medema M.H."/>
            <person name="Devos D.P."/>
            <person name="Kaster A.-K."/>
            <person name="Ovreas L."/>
            <person name="Rohde M."/>
            <person name="Galperin M.Y."/>
            <person name="Jogler C."/>
        </authorList>
    </citation>
    <scope>NUCLEOTIDE SEQUENCE [LARGE SCALE GENOMIC DNA]</scope>
    <source>
        <strain evidence="8 9">Pla133</strain>
    </source>
</reference>
<dbReference type="AlphaFoldDB" id="A0A518BGA0"/>
<dbReference type="PROSITE" id="PS50011">
    <property type="entry name" value="PROTEIN_KINASE_DOM"/>
    <property type="match status" value="2"/>
</dbReference>
<dbReference type="InterPro" id="IPR008271">
    <property type="entry name" value="Ser/Thr_kinase_AS"/>
</dbReference>
<evidence type="ECO:0000256" key="1">
    <source>
        <dbReference type="ARBA" id="ARBA00022679"/>
    </source>
</evidence>
<dbReference type="Gene3D" id="3.30.200.20">
    <property type="entry name" value="Phosphorylase Kinase, domain 1"/>
    <property type="match status" value="2"/>
</dbReference>
<dbReference type="Gene3D" id="1.10.510.10">
    <property type="entry name" value="Transferase(Phosphotransferase) domain 1"/>
    <property type="match status" value="2"/>
</dbReference>
<dbReference type="KEGG" id="pbap:Pla133_10710"/>
<evidence type="ECO:0000256" key="3">
    <source>
        <dbReference type="ARBA" id="ARBA00022777"/>
    </source>
</evidence>
<proteinExistence type="predicted"/>
<name>A0A518BGA0_9BACT</name>
<dbReference type="Pfam" id="PF00069">
    <property type="entry name" value="Pkinase"/>
    <property type="match status" value="2"/>
</dbReference>
<dbReference type="GO" id="GO:0005524">
    <property type="term" value="F:ATP binding"/>
    <property type="evidence" value="ECO:0007669"/>
    <property type="project" value="UniProtKB-UniRule"/>
</dbReference>
<feature type="domain" description="Protein kinase" evidence="7">
    <location>
        <begin position="110"/>
        <end position="392"/>
    </location>
</feature>
<dbReference type="EC" id="2.7.11.1" evidence="8"/>
<evidence type="ECO:0000256" key="2">
    <source>
        <dbReference type="ARBA" id="ARBA00022741"/>
    </source>
</evidence>
<dbReference type="PANTHER" id="PTHR43289:SF34">
    <property type="entry name" value="SERINE_THREONINE-PROTEIN KINASE YBDM-RELATED"/>
    <property type="match status" value="1"/>
</dbReference>
<dbReference type="PANTHER" id="PTHR43289">
    <property type="entry name" value="MITOGEN-ACTIVATED PROTEIN KINASE KINASE KINASE 20-RELATED"/>
    <property type="match status" value="1"/>
</dbReference>
<dbReference type="EMBL" id="CP036287">
    <property type="protein sequence ID" value="QDU66005.1"/>
    <property type="molecule type" value="Genomic_DNA"/>
</dbReference>
<dbReference type="SUPFAM" id="SSF56112">
    <property type="entry name" value="Protein kinase-like (PK-like)"/>
    <property type="match status" value="2"/>
</dbReference>
<organism evidence="8 9">
    <name type="scientific">Engelhardtia mirabilis</name>
    <dbReference type="NCBI Taxonomy" id="2528011"/>
    <lineage>
        <taxon>Bacteria</taxon>
        <taxon>Pseudomonadati</taxon>
        <taxon>Planctomycetota</taxon>
        <taxon>Planctomycetia</taxon>
        <taxon>Planctomycetia incertae sedis</taxon>
        <taxon>Engelhardtia</taxon>
    </lineage>
</organism>
<dbReference type="PROSITE" id="PS00107">
    <property type="entry name" value="PROTEIN_KINASE_ATP"/>
    <property type="match status" value="1"/>
</dbReference>
<keyword evidence="9" id="KW-1185">Reference proteome</keyword>
<keyword evidence="4 5" id="KW-0067">ATP-binding</keyword>
<evidence type="ECO:0000259" key="7">
    <source>
        <dbReference type="PROSITE" id="PS50011"/>
    </source>
</evidence>
<keyword evidence="2 5" id="KW-0547">Nucleotide-binding</keyword>
<protein>
    <submittedName>
        <fullName evidence="8">Serine/threonine-protein kinase PknB</fullName>
        <ecNumber evidence="8">2.7.11.1</ecNumber>
    </submittedName>
</protein>
<dbReference type="SMART" id="SM00220">
    <property type="entry name" value="S_TKc"/>
    <property type="match status" value="2"/>
</dbReference>
<sequence length="985" mass="106244">MRRGLRAVNSGTRQGEGPQHPGDRGSSVAGDPLTGGASSAGRASARRPTENGGESTLHAPPPDGQDLRRAESPSVLIDGLLGLLSDEDVDELLDRHGPGALEAGAVVGDYTLLGAIGRGAMGEVWEAHQQSLGRCVALKILRRDAASARARALFEREARAMARLKQAHIVTVHDTGECEGRMWIAQELVDGRRSFADLLEERRRALEAGEEPPEGLDRQTVVFFLALARAVAYAHSHGVLHRDLKPVNVLVTETGEPKIADFGLALLRETLHGERRARGEYGMTGTPSYMSPEQVAGQVYGLDERTDIFSLGVMLYEALSLRRPFESRLPDPEDARREILEKIVTKNAEPPTDPRRRVPRKLQAICARCLEKDRDLRYPSAHALAEDLERFLDNLPLQVLPGQDAPRAGEATGEAYNPNCGHPGQYLGPFRLIRFFDRGQQGEIWEAFDTVVERPVALKIVAVEGRTQSQVDRFELEAKATARCEHPGIVRVYQSGETHGLLWIAMELVEGARTLRSVIDNEFGAGDGPQTLEAGASLTGGRRAESFRNRALFFAELAEALAAVHEHHIVHRDVKPRNVLIGNDGRPRITDFGTARALDRLGSTQTHERVGTPRYMSPEQINPDLYAIDGRSDVFSLGICLYEALSGVHPFEADSAQLIQHKVLHERPTPLSHIVTRLPADLGTICSTALEKVRDERYASMADFAADLRAFAEGRPIRARRPGPARRAARWARRHTLQVLAGTALAAAVIGLVAQRNYFVAAEARWSADFAGPTTGAAQRLVTATTDALAGGSGAPRAAAAEVCAQVERLVGQRDLLRSIGAPGDAEHLTLVLDGPARPGDGRGMIATWARLSSALESRGAGGDQSDAPLGLVAGGGERPGRFAHVLTGAVEGLDGSAEVRTRPALDFTRVVDDGGRTWWVATGNPTPTQWAALTDADPAGPRAAEVRAAMGWVDAPTAVLERVPSSDTGAVTIRGPRPALVTRP</sequence>
<evidence type="ECO:0000313" key="8">
    <source>
        <dbReference type="EMBL" id="QDU66005.1"/>
    </source>
</evidence>
<dbReference type="InterPro" id="IPR000719">
    <property type="entry name" value="Prot_kinase_dom"/>
</dbReference>
<dbReference type="CDD" id="cd14014">
    <property type="entry name" value="STKc_PknB_like"/>
    <property type="match status" value="2"/>
</dbReference>
<dbReference type="GO" id="GO:0004674">
    <property type="term" value="F:protein serine/threonine kinase activity"/>
    <property type="evidence" value="ECO:0007669"/>
    <property type="project" value="UniProtKB-EC"/>
</dbReference>
<accession>A0A518BGA0</accession>
<feature type="binding site" evidence="5">
    <location>
        <position position="139"/>
    </location>
    <ligand>
        <name>ATP</name>
        <dbReference type="ChEBI" id="CHEBI:30616"/>
    </ligand>
</feature>
<evidence type="ECO:0000256" key="5">
    <source>
        <dbReference type="PROSITE-ProRule" id="PRU10141"/>
    </source>
</evidence>
<feature type="domain" description="Protein kinase" evidence="7">
    <location>
        <begin position="430"/>
        <end position="712"/>
    </location>
</feature>
<gene>
    <name evidence="8" type="primary">pknB_11</name>
    <name evidence="8" type="ORF">Pla133_10710</name>
</gene>
<keyword evidence="3 8" id="KW-0418">Kinase</keyword>
<evidence type="ECO:0000256" key="6">
    <source>
        <dbReference type="SAM" id="MobiDB-lite"/>
    </source>
</evidence>
<keyword evidence="1 8" id="KW-0808">Transferase</keyword>
<dbReference type="PROSITE" id="PS00108">
    <property type="entry name" value="PROTEIN_KINASE_ST"/>
    <property type="match status" value="2"/>
</dbReference>
<dbReference type="InterPro" id="IPR011009">
    <property type="entry name" value="Kinase-like_dom_sf"/>
</dbReference>
<evidence type="ECO:0000256" key="4">
    <source>
        <dbReference type="ARBA" id="ARBA00022840"/>
    </source>
</evidence>
<dbReference type="Proteomes" id="UP000316921">
    <property type="component" value="Chromosome"/>
</dbReference>